<name>A0AAW2I8Z6_9NEOP</name>
<comment type="caution">
    <text evidence="1">The sequence shown here is derived from an EMBL/GenBank/DDBJ whole genome shotgun (WGS) entry which is preliminary data.</text>
</comment>
<sequence length="77" mass="8575">MCSGKTSSISVRSFVTDLSEFLTGRECNGFMSARKIFTFGKSEFKLPGECFSEEFGSSKSNFRIASYDALNEIMSDE</sequence>
<proteinExistence type="predicted"/>
<dbReference type="AlphaFoldDB" id="A0AAW2I8Z6"/>
<evidence type="ECO:0000313" key="1">
    <source>
        <dbReference type="EMBL" id="KAL0278182.1"/>
    </source>
</evidence>
<protein>
    <submittedName>
        <fullName evidence="1">Uncharacterized protein</fullName>
    </submittedName>
</protein>
<gene>
    <name evidence="1" type="ORF">PYX00_000078</name>
</gene>
<reference evidence="1" key="1">
    <citation type="journal article" date="2024" name="Gigascience">
        <title>Chromosome-level genome of the poultry shaft louse Menopon gallinae provides insight into the host-switching and adaptive evolution of parasitic lice.</title>
        <authorList>
            <person name="Xu Y."/>
            <person name="Ma L."/>
            <person name="Liu S."/>
            <person name="Liang Y."/>
            <person name="Liu Q."/>
            <person name="He Z."/>
            <person name="Tian L."/>
            <person name="Duan Y."/>
            <person name="Cai W."/>
            <person name="Li H."/>
            <person name="Song F."/>
        </authorList>
    </citation>
    <scope>NUCLEOTIDE SEQUENCE</scope>
    <source>
        <strain evidence="1">Cailab_2023a</strain>
    </source>
</reference>
<organism evidence="1">
    <name type="scientific">Menopon gallinae</name>
    <name type="common">poultry shaft louse</name>
    <dbReference type="NCBI Taxonomy" id="328185"/>
    <lineage>
        <taxon>Eukaryota</taxon>
        <taxon>Metazoa</taxon>
        <taxon>Ecdysozoa</taxon>
        <taxon>Arthropoda</taxon>
        <taxon>Hexapoda</taxon>
        <taxon>Insecta</taxon>
        <taxon>Pterygota</taxon>
        <taxon>Neoptera</taxon>
        <taxon>Paraneoptera</taxon>
        <taxon>Psocodea</taxon>
        <taxon>Troctomorpha</taxon>
        <taxon>Phthiraptera</taxon>
        <taxon>Amblycera</taxon>
        <taxon>Menoponidae</taxon>
        <taxon>Menopon</taxon>
    </lineage>
</organism>
<dbReference type="EMBL" id="JARGDH010000001">
    <property type="protein sequence ID" value="KAL0278182.1"/>
    <property type="molecule type" value="Genomic_DNA"/>
</dbReference>
<accession>A0AAW2I8Z6</accession>